<dbReference type="PANTHER" id="PTHR42774:SF3">
    <property type="entry name" value="KETOHEXOKINASE"/>
    <property type="match status" value="1"/>
</dbReference>
<dbReference type="Pfam" id="PF00294">
    <property type="entry name" value="PfkB"/>
    <property type="match status" value="1"/>
</dbReference>
<dbReference type="GO" id="GO:0016301">
    <property type="term" value="F:kinase activity"/>
    <property type="evidence" value="ECO:0007669"/>
    <property type="project" value="UniProtKB-KW"/>
</dbReference>
<dbReference type="SUPFAM" id="SSF53613">
    <property type="entry name" value="Ribokinase-like"/>
    <property type="match status" value="3"/>
</dbReference>
<dbReference type="PANTHER" id="PTHR42774">
    <property type="entry name" value="PHOSPHOTRANSFERASE SYSTEM TRANSPORT PROTEIN"/>
    <property type="match status" value="1"/>
</dbReference>
<keyword evidence="5" id="KW-1185">Reference proteome</keyword>
<evidence type="ECO:0000313" key="4">
    <source>
        <dbReference type="EMBL" id="TPX63084.1"/>
    </source>
</evidence>
<dbReference type="InterPro" id="IPR011611">
    <property type="entry name" value="PfkB_dom"/>
</dbReference>
<gene>
    <name evidence="4" type="ORF">CcCBS67573_g08777</name>
</gene>
<dbReference type="AlphaFoldDB" id="A0A507EGV7"/>
<dbReference type="STRING" id="246404.A0A507EGV7"/>
<protein>
    <recommendedName>
        <fullName evidence="3">Carbohydrate kinase PfkB domain-containing protein</fullName>
    </recommendedName>
</protein>
<dbReference type="OrthoDB" id="204058at2759"/>
<dbReference type="Gene3D" id="3.40.1190.20">
    <property type="match status" value="2"/>
</dbReference>
<reference evidence="4 5" key="1">
    <citation type="journal article" date="2019" name="Sci. Rep.">
        <title>Comparative genomics of chytrid fungi reveal insights into the obligate biotrophic and pathogenic lifestyle of Synchytrium endobioticum.</title>
        <authorList>
            <person name="van de Vossenberg B.T.L.H."/>
            <person name="Warris S."/>
            <person name="Nguyen H.D.T."/>
            <person name="van Gent-Pelzer M.P.E."/>
            <person name="Joly D.L."/>
            <person name="van de Geest H.C."/>
            <person name="Bonants P.J.M."/>
            <person name="Smith D.S."/>
            <person name="Levesque C.A."/>
            <person name="van der Lee T.A.J."/>
        </authorList>
    </citation>
    <scope>NUCLEOTIDE SEQUENCE [LARGE SCALE GENOMIC DNA]</scope>
    <source>
        <strain evidence="4 5">CBS 675.73</strain>
    </source>
</reference>
<proteinExistence type="predicted"/>
<evidence type="ECO:0000256" key="2">
    <source>
        <dbReference type="ARBA" id="ARBA00022777"/>
    </source>
</evidence>
<evidence type="ECO:0000256" key="1">
    <source>
        <dbReference type="ARBA" id="ARBA00022679"/>
    </source>
</evidence>
<sequence>MKLKAFVSGACYQDVILRVDSYPQEDAKVRAQSVEKRRGGNGANVLQVLSQFQPRSIEQRRRSTGATTTIDSSSSTVNAEMQQLFSNHSLETHLVAVLAGVDSENADGETSFIINDLRTNTPLVSLAHCVFRGAGYSEPTAWIVATGASRTIINHTTLPELTASEFKTGMAPVLDQNFNDANVGDASPSSLWFHFEGRNVSEMEQMVDWLIEVRDKQSALCTAKGQHDWWAPIRGVILPPVLPNLALANESGSLVASNPISPIAITPGISPGVNIIGKRDSRDSVLASVFSKSSNTGEVASAPVGAAGPSGHQKAVAEVPQFTISVEFEKPNRPGLDNLLGKADLLFFSKWYAEGRGFPNAPTGFLDNIRRECKQGAILFLTWSEQGCFFLVNDLKRPAQTHHVPAPQIFPVDTIGAGDTFAAGILYSMGLQKWDTRRACEFSVRLATAKCAQVGFDGLAERVI</sequence>
<comment type="caution">
    <text evidence="4">The sequence shown here is derived from an EMBL/GenBank/DDBJ whole genome shotgun (WGS) entry which is preliminary data.</text>
</comment>
<accession>A0A507EGV7</accession>
<dbReference type="Proteomes" id="UP000320333">
    <property type="component" value="Unassembled WGS sequence"/>
</dbReference>
<evidence type="ECO:0000313" key="5">
    <source>
        <dbReference type="Proteomes" id="UP000320333"/>
    </source>
</evidence>
<feature type="domain" description="Carbohydrate kinase PfkB" evidence="3">
    <location>
        <begin position="335"/>
        <end position="455"/>
    </location>
</feature>
<keyword evidence="1" id="KW-0808">Transferase</keyword>
<keyword evidence="2" id="KW-0418">Kinase</keyword>
<dbReference type="PROSITE" id="PS00584">
    <property type="entry name" value="PFKB_KINASES_2"/>
    <property type="match status" value="1"/>
</dbReference>
<evidence type="ECO:0000259" key="3">
    <source>
        <dbReference type="Pfam" id="PF00294"/>
    </source>
</evidence>
<name>A0A507EGV7_9FUNG</name>
<dbReference type="InterPro" id="IPR052562">
    <property type="entry name" value="Ketohexokinase-related"/>
</dbReference>
<dbReference type="InterPro" id="IPR029056">
    <property type="entry name" value="Ribokinase-like"/>
</dbReference>
<dbReference type="EMBL" id="QEAP01000634">
    <property type="protein sequence ID" value="TPX63084.1"/>
    <property type="molecule type" value="Genomic_DNA"/>
</dbReference>
<organism evidence="4 5">
    <name type="scientific">Chytriomyces confervae</name>
    <dbReference type="NCBI Taxonomy" id="246404"/>
    <lineage>
        <taxon>Eukaryota</taxon>
        <taxon>Fungi</taxon>
        <taxon>Fungi incertae sedis</taxon>
        <taxon>Chytridiomycota</taxon>
        <taxon>Chytridiomycota incertae sedis</taxon>
        <taxon>Chytridiomycetes</taxon>
        <taxon>Chytridiales</taxon>
        <taxon>Chytriomycetaceae</taxon>
        <taxon>Chytriomyces</taxon>
    </lineage>
</organism>
<dbReference type="InterPro" id="IPR002173">
    <property type="entry name" value="Carboh/pur_kinase_PfkB_CS"/>
</dbReference>